<dbReference type="PANTHER" id="PTHR48060">
    <property type="entry name" value="DNA DAMAGE-REPAIR/TOLERATION PROTEIN DRT100"/>
    <property type="match status" value="1"/>
</dbReference>
<accession>A0A2P5EEP1</accession>
<dbReference type="PANTHER" id="PTHR48060:SF21">
    <property type="entry name" value="L DOMAIN-LIKE PROTEIN"/>
    <property type="match status" value="1"/>
</dbReference>
<dbReference type="OrthoDB" id="1706439at2759"/>
<feature type="domain" description="Leucine-rich repeat-containing N-terminal plant-type" evidence="5">
    <location>
        <begin position="35"/>
        <end position="74"/>
    </location>
</feature>
<evidence type="ECO:0000256" key="3">
    <source>
        <dbReference type="ARBA" id="ARBA00022737"/>
    </source>
</evidence>
<feature type="signal peptide" evidence="4">
    <location>
        <begin position="1"/>
        <end position="25"/>
    </location>
</feature>
<evidence type="ECO:0000313" key="6">
    <source>
        <dbReference type="EMBL" id="PON84011.1"/>
    </source>
</evidence>
<dbReference type="STRING" id="63057.A0A2P5EEP1"/>
<keyword evidence="3" id="KW-0677">Repeat</keyword>
<name>A0A2P5EEP1_TREOI</name>
<evidence type="ECO:0000313" key="7">
    <source>
        <dbReference type="Proteomes" id="UP000237000"/>
    </source>
</evidence>
<proteinExistence type="predicted"/>
<dbReference type="Pfam" id="PF08263">
    <property type="entry name" value="LRRNT_2"/>
    <property type="match status" value="1"/>
</dbReference>
<evidence type="ECO:0000256" key="2">
    <source>
        <dbReference type="ARBA" id="ARBA00022729"/>
    </source>
</evidence>
<dbReference type="Gene3D" id="3.80.10.10">
    <property type="entry name" value="Ribonuclease Inhibitor"/>
    <property type="match status" value="1"/>
</dbReference>
<evidence type="ECO:0000256" key="4">
    <source>
        <dbReference type="SAM" id="SignalP"/>
    </source>
</evidence>
<keyword evidence="1" id="KW-0433">Leucine-rich repeat</keyword>
<reference evidence="7" key="1">
    <citation type="submission" date="2016-06" db="EMBL/GenBank/DDBJ databases">
        <title>Parallel loss of symbiosis genes in relatives of nitrogen-fixing non-legume Parasponia.</title>
        <authorList>
            <person name="Van Velzen R."/>
            <person name="Holmer R."/>
            <person name="Bu F."/>
            <person name="Rutten L."/>
            <person name="Van Zeijl A."/>
            <person name="Liu W."/>
            <person name="Santuari L."/>
            <person name="Cao Q."/>
            <person name="Sharma T."/>
            <person name="Shen D."/>
            <person name="Roswanjaya Y."/>
            <person name="Wardhani T."/>
            <person name="Kalhor M.S."/>
            <person name="Jansen J."/>
            <person name="Van den Hoogen J."/>
            <person name="Gungor B."/>
            <person name="Hartog M."/>
            <person name="Hontelez J."/>
            <person name="Verver J."/>
            <person name="Yang W.-C."/>
            <person name="Schijlen E."/>
            <person name="Repin R."/>
            <person name="Schilthuizen M."/>
            <person name="Schranz E."/>
            <person name="Heidstra R."/>
            <person name="Miyata K."/>
            <person name="Fedorova E."/>
            <person name="Kohlen W."/>
            <person name="Bisseling T."/>
            <person name="Smit S."/>
            <person name="Geurts R."/>
        </authorList>
    </citation>
    <scope>NUCLEOTIDE SEQUENCE [LARGE SCALE GENOMIC DNA]</scope>
    <source>
        <strain evidence="7">cv. RG33-2</strain>
    </source>
</reference>
<gene>
    <name evidence="6" type="ORF">TorRG33x02_203050</name>
</gene>
<dbReference type="EMBL" id="JXTC01000170">
    <property type="protein sequence ID" value="PON84011.1"/>
    <property type="molecule type" value="Genomic_DNA"/>
</dbReference>
<organism evidence="6 7">
    <name type="scientific">Trema orientale</name>
    <name type="common">Charcoal tree</name>
    <name type="synonym">Celtis orientalis</name>
    <dbReference type="NCBI Taxonomy" id="63057"/>
    <lineage>
        <taxon>Eukaryota</taxon>
        <taxon>Viridiplantae</taxon>
        <taxon>Streptophyta</taxon>
        <taxon>Embryophyta</taxon>
        <taxon>Tracheophyta</taxon>
        <taxon>Spermatophyta</taxon>
        <taxon>Magnoliopsida</taxon>
        <taxon>eudicotyledons</taxon>
        <taxon>Gunneridae</taxon>
        <taxon>Pentapetalae</taxon>
        <taxon>rosids</taxon>
        <taxon>fabids</taxon>
        <taxon>Rosales</taxon>
        <taxon>Cannabaceae</taxon>
        <taxon>Trema</taxon>
    </lineage>
</organism>
<dbReference type="InterPro" id="IPR032675">
    <property type="entry name" value="LRR_dom_sf"/>
</dbReference>
<dbReference type="AlphaFoldDB" id="A0A2P5EEP1"/>
<keyword evidence="7" id="KW-1185">Reference proteome</keyword>
<comment type="caution">
    <text evidence="6">The sequence shown here is derived from an EMBL/GenBank/DDBJ whole genome shotgun (WGS) entry which is preliminary data.</text>
</comment>
<dbReference type="Proteomes" id="UP000237000">
    <property type="component" value="Unassembled WGS sequence"/>
</dbReference>
<dbReference type="InterPro" id="IPR013210">
    <property type="entry name" value="LRR_N_plant-typ"/>
</dbReference>
<evidence type="ECO:0000256" key="1">
    <source>
        <dbReference type="ARBA" id="ARBA00022614"/>
    </source>
</evidence>
<dbReference type="InParanoid" id="A0A2P5EEP1"/>
<dbReference type="InterPro" id="IPR053211">
    <property type="entry name" value="DNA_repair-toleration"/>
</dbReference>
<keyword evidence="2 4" id="KW-0732">Signal</keyword>
<sequence length="164" mass="18336">MARTRLPLSMVTFLVLVLLAGQCYSMSAAETNILTDQSSLLALKSYITYDPENTLANNWSNSTFVCNWTGVTCSHVHHNHLRAESLDLSFMRLVAFLDGSSSTAEKGLNFFKNILDGRIRTAENAALKPLMVILMESQLKRIYKRADPALDSHFPFFSPFLVAT</sequence>
<protein>
    <submittedName>
        <fullName evidence="6">LRR domain containing protein</fullName>
    </submittedName>
</protein>
<evidence type="ECO:0000259" key="5">
    <source>
        <dbReference type="Pfam" id="PF08263"/>
    </source>
</evidence>
<feature type="chain" id="PRO_5015203328" evidence="4">
    <location>
        <begin position="26"/>
        <end position="164"/>
    </location>
</feature>